<dbReference type="InterPro" id="IPR034907">
    <property type="entry name" value="NDK-like_dom"/>
</dbReference>
<evidence type="ECO:0000256" key="6">
    <source>
        <dbReference type="PROSITE-ProRule" id="PRU00706"/>
    </source>
</evidence>
<feature type="compositionally biased region" description="Polar residues" evidence="7">
    <location>
        <begin position="461"/>
        <end position="470"/>
    </location>
</feature>
<dbReference type="PROSITE" id="PS51374">
    <property type="entry name" value="NDPK_LIKE"/>
    <property type="match status" value="1"/>
</dbReference>
<comment type="function">
    <text evidence="2">In cyliated cells, dynein axonemal particle-specific protein required for deployment of ODA to the axoneme. Interacts with outer dynein arm (ODA) subunits.</text>
</comment>
<evidence type="ECO:0000256" key="7">
    <source>
        <dbReference type="SAM" id="MobiDB-lite"/>
    </source>
</evidence>
<evidence type="ECO:0000259" key="8">
    <source>
        <dbReference type="SMART" id="SM00562"/>
    </source>
</evidence>
<keyword evidence="1" id="KW-0963">Cytoplasm</keyword>
<gene>
    <name evidence="9" type="ORF">chiPu_0010090</name>
</gene>
<evidence type="ECO:0000256" key="2">
    <source>
        <dbReference type="ARBA" id="ARBA00024177"/>
    </source>
</evidence>
<dbReference type="Pfam" id="PF00334">
    <property type="entry name" value="NDK"/>
    <property type="match status" value="1"/>
</dbReference>
<reference evidence="9 10" key="1">
    <citation type="journal article" date="2018" name="Nat. Ecol. Evol.">
        <title>Shark genomes provide insights into elasmobranch evolution and the origin of vertebrates.</title>
        <authorList>
            <person name="Hara Y"/>
            <person name="Yamaguchi K"/>
            <person name="Onimaru K"/>
            <person name="Kadota M"/>
            <person name="Koyanagi M"/>
            <person name="Keeley SD"/>
            <person name="Tatsumi K"/>
            <person name="Tanaka K"/>
            <person name="Motone F"/>
            <person name="Kageyama Y"/>
            <person name="Nozu R"/>
            <person name="Adachi N"/>
            <person name="Nishimura O"/>
            <person name="Nakagawa R"/>
            <person name="Tanegashima C"/>
            <person name="Kiyatake I"/>
            <person name="Matsumoto R"/>
            <person name="Murakumo K"/>
            <person name="Nishida K"/>
            <person name="Terakita A"/>
            <person name="Kuratani S"/>
            <person name="Sato K"/>
            <person name="Hyodo S Kuraku.S."/>
        </authorList>
    </citation>
    <scope>NUCLEOTIDE SEQUENCE [LARGE SCALE GENOMIC DNA]</scope>
</reference>
<evidence type="ECO:0000313" key="10">
    <source>
        <dbReference type="Proteomes" id="UP000287033"/>
    </source>
</evidence>
<feature type="region of interest" description="Disordered" evidence="7">
    <location>
        <begin position="1"/>
        <end position="23"/>
    </location>
</feature>
<dbReference type="InterPro" id="IPR036850">
    <property type="entry name" value="NDK-like_dom_sf"/>
</dbReference>
<dbReference type="Gene3D" id="3.30.70.141">
    <property type="entry name" value="Nucleoside diphosphate kinase-like domain"/>
    <property type="match status" value="2"/>
</dbReference>
<dbReference type="GO" id="GO:0070840">
    <property type="term" value="F:dynein complex binding"/>
    <property type="evidence" value="ECO:0007669"/>
    <property type="project" value="InterPro"/>
</dbReference>
<keyword evidence="10" id="KW-1185">Reference proteome</keyword>
<comment type="caution">
    <text evidence="9">The sequence shown here is derived from an EMBL/GenBank/DDBJ whole genome shotgun (WGS) entry which is preliminary data.</text>
</comment>
<dbReference type="PANTHER" id="PTHR46135">
    <property type="entry name" value="NME/NM23 FAMILY MEMBER 8"/>
    <property type="match status" value="1"/>
</dbReference>
<dbReference type="OrthoDB" id="2162449at2759"/>
<feature type="region of interest" description="Disordered" evidence="7">
    <location>
        <begin position="362"/>
        <end position="382"/>
    </location>
</feature>
<dbReference type="EMBL" id="BEZZ01000377">
    <property type="protein sequence ID" value="GCC31630.1"/>
    <property type="molecule type" value="Genomic_DNA"/>
</dbReference>
<dbReference type="SUPFAM" id="SSF54919">
    <property type="entry name" value="Nucleoside diphosphate kinase, NDK"/>
    <property type="match status" value="4"/>
</dbReference>
<name>A0A401SMM2_CHIPU</name>
<sequence length="1655" mass="185289">MSSNNNHEPAEIDEGNNELQRTYDSTMVGRDGLKSYWDRIFAHVKDELPSIDSDLSSSGSEDGEVAIFQRGTMGLISHVPEDLGDLSLDDPVLEEMLESARWPREAWAQDYKGRASEQDFQGQNSRHLEKSTTTNKCNNIENIMLGQPASAITGESENSLGLEAESRPSKNKYLADLRNSGGGEPQSSIIPKVIDNKEREILRCQGSGDRNLDYRCISTKATGGLSELTTENDLMQNISQKTPELVLDKTIFTERHLVNSSQDQETTRIPKEGLKRRKSTRTVRHGHRPPILSLECVEQIDLDGILKTLQQVGKSSSDFEDIMNGMWPASVPSRIKNEQNLMEQLTSLSIKQSGGVISLNNQTPMCNGEHQSNSATQNKLDGDRTNNLKQFLSPEANTCTKWMEEKLTMKRASEPKTIFIDLRNWQQERSTLQTDGKGNKEKLTYLQKERSLESSFEEDNQNSLSAQDSDQQQKEPKSDSDNPCCMLQPNDQMQREYCRKEQQRRQRLHRQLDSMKPLKSVTGMQCGADETPLLFHPEASYLPNISTLLQKGRSDMLLLTVQLSSCGQLTTSGQQTGHLLDSMMTTVNLYNALVSWFLSLVPTQLLAVNRLHGDCGDIEVKAPFQVLGVQQAWQEDGLALYVCVVPVSQVLNASKIIYSKNRKNKPKEELRGTSIFYQLVMKFLSQTCLKAVIWWSKQMNDSLQRQMFPPEIYLPPVRLNSLISVKPDLKAVKKIFEIEMGFYWQTIETDESSCPSVTDIGESCGEKPEVTMALLFENLLINPVALHHTLQLILGNGLDICGLRLLYPSYRLLAESAGKLPSVYTPDDADPRPVLALALRGMNAVSLWMDIVGPSDPQLASVTDQHSINALYCKHRDEPLLYSPHQKIRIYWELCVWFGGRVPENGIVRVGIQNPGTKNSLKYRSNSLQSTGIHIDPRETCRPPATLVATIRADIFLLVSPAVPPRCYGDIISVCTKRGFSLRGIRRLRLSPKRAGSLGIASVQIPVFCQTGALTPHDSSDGPPTSELLCPCFLLLLRKENASHHIVNLLKGLANELAEQGLLGRIRNRLPPDTEVQTELCFHVAPYNEQTLQCLGGPLSAVHHSASLTPEVLYKHSFVSNPELEQVVVLTLTGPTAMKKAGNCLRDLLRPPSNNSNNSSGEALIDGGFELLGLKWLPQLSRNQAKELTPFEVGDRHWQASTDCLVSSPALVCVLRRVDAFKALAAVLTTPKARASLFKESYGNLEKIMSLTPELAFRQAALFFADRELMSDPEARPLLKYLSPSLRSGITKPDKETQTINTESIFSYMLLGVQPLLTVLVIKSSTWPQHFLKILRKLDREHFCVVGMKLVSLDTEKASLLTPLSIQQDPGMVKCSIDSLTSGASVVLCLQRENAVKKLLDLLGPEDPQQARDQDQFLWRGHYGTDRVHNGLYGSPSFMTAIRDVKIFFPEGLCCEESQMMQDQQIACNTKDWLINPEFPKKRKLVRSLALTHLDSGTPTWQQQQQQDLLLPRPLCQTMCLLLPSPLIRRCHHPPYIEVLDQLQSCNYQLMGARMSVLDQTQAQHVAELITVDNTSTICLLLTSGPCLMLALERDNGVCCFSTILTSLSWEKLELEDCLQYFVYPKSEPQVEQLISCLFDSLVPQSFHQIVLQDS</sequence>
<dbReference type="InterPro" id="IPR031531">
    <property type="entry name" value="DNAAF8"/>
</dbReference>
<evidence type="ECO:0000313" key="9">
    <source>
        <dbReference type="EMBL" id="GCC31630.1"/>
    </source>
</evidence>
<dbReference type="Proteomes" id="UP000287033">
    <property type="component" value="Unassembled WGS sequence"/>
</dbReference>
<organism evidence="9 10">
    <name type="scientific">Chiloscyllium punctatum</name>
    <name type="common">Brownbanded bambooshark</name>
    <name type="synonym">Hemiscyllium punctatum</name>
    <dbReference type="NCBI Taxonomy" id="137246"/>
    <lineage>
        <taxon>Eukaryota</taxon>
        <taxon>Metazoa</taxon>
        <taxon>Chordata</taxon>
        <taxon>Craniata</taxon>
        <taxon>Vertebrata</taxon>
        <taxon>Chondrichthyes</taxon>
        <taxon>Elasmobranchii</taxon>
        <taxon>Galeomorphii</taxon>
        <taxon>Galeoidea</taxon>
        <taxon>Orectolobiformes</taxon>
        <taxon>Hemiscylliidae</taxon>
        <taxon>Chiloscyllium</taxon>
    </lineage>
</organism>
<dbReference type="SMART" id="SM00562">
    <property type="entry name" value="NDK"/>
    <property type="match status" value="1"/>
</dbReference>
<dbReference type="OMA" id="PDVIWWR"/>
<dbReference type="Pfam" id="PF15773">
    <property type="entry name" value="DAAP1"/>
    <property type="match status" value="1"/>
</dbReference>
<feature type="compositionally biased region" description="Basic and acidic residues" evidence="7">
    <location>
        <begin position="471"/>
        <end position="480"/>
    </location>
</feature>
<accession>A0A401SMM2</accession>
<evidence type="ECO:0000256" key="1">
    <source>
        <dbReference type="ARBA" id="ARBA00022490"/>
    </source>
</evidence>
<evidence type="ECO:0000256" key="4">
    <source>
        <dbReference type="ARBA" id="ARBA00024428"/>
    </source>
</evidence>
<dbReference type="GO" id="GO:0120293">
    <property type="term" value="C:dynein axonemal particle"/>
    <property type="evidence" value="ECO:0007669"/>
    <property type="project" value="UniProtKB-SubCell"/>
</dbReference>
<feature type="region of interest" description="Disordered" evidence="7">
    <location>
        <begin position="450"/>
        <end position="490"/>
    </location>
</feature>
<protein>
    <recommendedName>
        <fullName evidence="4">Dynein axonemal assembly factor 8</fullName>
    </recommendedName>
    <alternativeName>
        <fullName evidence="5">Dynein axonemal-associated protein 1</fullName>
    </alternativeName>
</protein>
<feature type="domain" description="Nucleoside diphosphate kinase-like" evidence="8">
    <location>
        <begin position="1317"/>
        <end position="1456"/>
    </location>
</feature>
<feature type="compositionally biased region" description="Polar residues" evidence="7">
    <location>
        <begin position="362"/>
        <end position="379"/>
    </location>
</feature>
<dbReference type="STRING" id="137246.A0A401SMM2"/>
<evidence type="ECO:0000256" key="5">
    <source>
        <dbReference type="ARBA" id="ARBA00030565"/>
    </source>
</evidence>
<evidence type="ECO:0000256" key="3">
    <source>
        <dbReference type="ARBA" id="ARBA00024190"/>
    </source>
</evidence>
<dbReference type="InterPro" id="IPR051766">
    <property type="entry name" value="TXND_domain-containing"/>
</dbReference>
<comment type="similarity">
    <text evidence="6">Belongs to the NDK family.</text>
</comment>
<comment type="subcellular location">
    <subcellularLocation>
        <location evidence="3">Dynein axonemal particle</location>
    </subcellularLocation>
</comment>
<comment type="caution">
    <text evidence="6">Lacks conserved residue(s) required for the propagation of feature annotation.</text>
</comment>
<dbReference type="PANTHER" id="PTHR46135:SF4">
    <property type="entry name" value="DYNEIN AXONEMAL ASSEMBLY FACTOR 8"/>
    <property type="match status" value="1"/>
</dbReference>
<proteinExistence type="inferred from homology"/>